<dbReference type="Proteomes" id="UP001500943">
    <property type="component" value="Unassembled WGS sequence"/>
</dbReference>
<keyword evidence="3" id="KW-1185">Reference proteome</keyword>
<dbReference type="SUPFAM" id="SSF55729">
    <property type="entry name" value="Acyl-CoA N-acyltransferases (Nat)"/>
    <property type="match status" value="1"/>
</dbReference>
<reference evidence="2 3" key="1">
    <citation type="journal article" date="2019" name="Int. J. Syst. Evol. Microbiol.">
        <title>The Global Catalogue of Microorganisms (GCM) 10K type strain sequencing project: providing services to taxonomists for standard genome sequencing and annotation.</title>
        <authorList>
            <consortium name="The Broad Institute Genomics Platform"/>
            <consortium name="The Broad Institute Genome Sequencing Center for Infectious Disease"/>
            <person name="Wu L."/>
            <person name="Ma J."/>
        </authorList>
    </citation>
    <scope>NUCLEOTIDE SEQUENCE [LARGE SCALE GENOMIC DNA]</scope>
    <source>
        <strain evidence="2 3">JCM 12762</strain>
    </source>
</reference>
<dbReference type="Gene3D" id="3.40.630.30">
    <property type="match status" value="1"/>
</dbReference>
<comment type="caution">
    <text evidence="2">The sequence shown here is derived from an EMBL/GenBank/DDBJ whole genome shotgun (WGS) entry which is preliminary data.</text>
</comment>
<sequence length="270" mass="29446">MVTLIAMTSSAELLALYDAQQRLIVPEHPPAGLIFERIGNVLRVTGRSEGFVETTQHLDLSGDEVDALIVEHRDYFAARGEAVEWKTRAHDLPADIPRRLERAGFVAQEAEAVLVGHTRDLLTARPLPPGVEVRQARDNDDLVGMASMLTEVWGEDFGWMVDELELQLAVAPDLTVVFVAEVEGRIVSGARIEFTPGSDFAGLWGGSTAPEWNGKGIYGAIGAARAKLANDRGVPYLQVDASDESSPILKRRGFVELTTTTPYLWTPPSS</sequence>
<evidence type="ECO:0000313" key="2">
    <source>
        <dbReference type="EMBL" id="GAA1214183.1"/>
    </source>
</evidence>
<proteinExistence type="predicted"/>
<gene>
    <name evidence="2" type="ORF">GCM10009655_11840</name>
</gene>
<accession>A0ABN1VNM2</accession>
<evidence type="ECO:0000313" key="3">
    <source>
        <dbReference type="Proteomes" id="UP001500943"/>
    </source>
</evidence>
<protein>
    <submittedName>
        <fullName evidence="2">GNAT family N-acetyltransferase</fullName>
    </submittedName>
</protein>
<dbReference type="InterPro" id="IPR016181">
    <property type="entry name" value="Acyl_CoA_acyltransferase"/>
</dbReference>
<dbReference type="PROSITE" id="PS51186">
    <property type="entry name" value="GNAT"/>
    <property type="match status" value="1"/>
</dbReference>
<organism evidence="2 3">
    <name type="scientific">Rhodoglobus aureus</name>
    <dbReference type="NCBI Taxonomy" id="191497"/>
    <lineage>
        <taxon>Bacteria</taxon>
        <taxon>Bacillati</taxon>
        <taxon>Actinomycetota</taxon>
        <taxon>Actinomycetes</taxon>
        <taxon>Micrococcales</taxon>
        <taxon>Microbacteriaceae</taxon>
        <taxon>Rhodoglobus</taxon>
    </lineage>
</organism>
<feature type="domain" description="N-acetyltransferase" evidence="1">
    <location>
        <begin position="131"/>
        <end position="270"/>
    </location>
</feature>
<name>A0ABN1VNM2_9MICO</name>
<evidence type="ECO:0000259" key="1">
    <source>
        <dbReference type="PROSITE" id="PS51186"/>
    </source>
</evidence>
<dbReference type="InterPro" id="IPR000182">
    <property type="entry name" value="GNAT_dom"/>
</dbReference>
<dbReference type="EMBL" id="BAAAKW010000022">
    <property type="protein sequence ID" value="GAA1214183.1"/>
    <property type="molecule type" value="Genomic_DNA"/>
</dbReference>